<dbReference type="Pfam" id="PF07963">
    <property type="entry name" value="N_methyl"/>
    <property type="match status" value="1"/>
</dbReference>
<evidence type="ECO:0000256" key="7">
    <source>
        <dbReference type="ARBA" id="ARBA00022989"/>
    </source>
</evidence>
<keyword evidence="7 11" id="KW-1133">Transmembrane helix</keyword>
<comment type="caution">
    <text evidence="13">The sequence shown here is derived from an EMBL/GenBank/DDBJ whole genome shotgun (WGS) entry which is preliminary data.</text>
</comment>
<dbReference type="InterPro" id="IPR022346">
    <property type="entry name" value="T2SS_GspH"/>
</dbReference>
<evidence type="ECO:0000256" key="1">
    <source>
        <dbReference type="ARBA" id="ARBA00004377"/>
    </source>
</evidence>
<evidence type="ECO:0000256" key="5">
    <source>
        <dbReference type="ARBA" id="ARBA00022519"/>
    </source>
</evidence>
<evidence type="ECO:0000256" key="4">
    <source>
        <dbReference type="ARBA" id="ARBA00022481"/>
    </source>
</evidence>
<dbReference type="SUPFAM" id="SSF54523">
    <property type="entry name" value="Pili subunits"/>
    <property type="match status" value="1"/>
</dbReference>
<dbReference type="OrthoDB" id="5956286at2"/>
<evidence type="ECO:0000256" key="9">
    <source>
        <dbReference type="ARBA" id="ARBA00025772"/>
    </source>
</evidence>
<keyword evidence="3" id="KW-1003">Cell membrane</keyword>
<keyword evidence="6 11" id="KW-0812">Transmembrane</keyword>
<evidence type="ECO:0000259" key="12">
    <source>
        <dbReference type="Pfam" id="PF12019"/>
    </source>
</evidence>
<evidence type="ECO:0000256" key="6">
    <source>
        <dbReference type="ARBA" id="ARBA00022692"/>
    </source>
</evidence>
<keyword evidence="5" id="KW-0997">Cell inner membrane</keyword>
<dbReference type="InterPro" id="IPR045584">
    <property type="entry name" value="Pilin-like"/>
</dbReference>
<organism evidence="13 14">
    <name type="scientific">Variovorax guangxiensis</name>
    <dbReference type="NCBI Taxonomy" id="1775474"/>
    <lineage>
        <taxon>Bacteria</taxon>
        <taxon>Pseudomonadati</taxon>
        <taxon>Pseudomonadota</taxon>
        <taxon>Betaproteobacteria</taxon>
        <taxon>Burkholderiales</taxon>
        <taxon>Comamonadaceae</taxon>
        <taxon>Variovorax</taxon>
    </lineage>
</organism>
<evidence type="ECO:0000313" key="14">
    <source>
        <dbReference type="Proteomes" id="UP000281118"/>
    </source>
</evidence>
<gene>
    <name evidence="13" type="ORF">EJP67_27855</name>
</gene>
<evidence type="ECO:0000313" key="13">
    <source>
        <dbReference type="EMBL" id="RUR70878.1"/>
    </source>
</evidence>
<dbReference type="GO" id="GO:0015627">
    <property type="term" value="C:type II protein secretion system complex"/>
    <property type="evidence" value="ECO:0007669"/>
    <property type="project" value="InterPro"/>
</dbReference>
<dbReference type="NCBIfam" id="TIGR02532">
    <property type="entry name" value="IV_pilin_GFxxxE"/>
    <property type="match status" value="1"/>
</dbReference>
<feature type="domain" description="General secretion pathway GspH" evidence="12">
    <location>
        <begin position="64"/>
        <end position="206"/>
    </location>
</feature>
<keyword evidence="4" id="KW-0488">Methylation</keyword>
<evidence type="ECO:0000256" key="11">
    <source>
        <dbReference type="SAM" id="Phobius"/>
    </source>
</evidence>
<keyword evidence="8 11" id="KW-0472">Membrane</keyword>
<dbReference type="GO" id="GO:0005886">
    <property type="term" value="C:plasma membrane"/>
    <property type="evidence" value="ECO:0007669"/>
    <property type="project" value="UniProtKB-SubCell"/>
</dbReference>
<dbReference type="Proteomes" id="UP000281118">
    <property type="component" value="Unassembled WGS sequence"/>
</dbReference>
<evidence type="ECO:0000256" key="3">
    <source>
        <dbReference type="ARBA" id="ARBA00022475"/>
    </source>
</evidence>
<sequence length="224" mass="23478">MDRVLDKLLDHQQGRELLMRRRSPSAQGFGLIELMVGITILAVLTMLAAPWFGDWTRNTRLLSAAESLRSDLQMARAEAVRRNTGTRLQFVSSLDASCALSTSVALWVTNAGLSQTPAGACGNALSATTTPYLIGKSPVEPSKSSDLVLTATRSTVGFDALGRQSATTNPTTSVIALTVQLTSASGTCVASGGSVRCLNVIVSPGGDARICDPSRSSSTDPMTC</sequence>
<evidence type="ECO:0000256" key="8">
    <source>
        <dbReference type="ARBA" id="ARBA00023136"/>
    </source>
</evidence>
<dbReference type="RefSeq" id="WP_126024981.1">
    <property type="nucleotide sequence ID" value="NZ_RXFT01000016.1"/>
</dbReference>
<dbReference type="Gene3D" id="3.30.700.10">
    <property type="entry name" value="Glycoprotein, Type 4 Pilin"/>
    <property type="match status" value="1"/>
</dbReference>
<evidence type="ECO:0000256" key="10">
    <source>
        <dbReference type="ARBA" id="ARBA00030775"/>
    </source>
</evidence>
<comment type="subcellular location">
    <subcellularLocation>
        <location evidence="1">Cell inner membrane</location>
        <topology evidence="1">Single-pass membrane protein</topology>
    </subcellularLocation>
</comment>
<accession>A0A3S0Z881</accession>
<dbReference type="AlphaFoldDB" id="A0A3S0Z881"/>
<dbReference type="GO" id="GO:0015628">
    <property type="term" value="P:protein secretion by the type II secretion system"/>
    <property type="evidence" value="ECO:0007669"/>
    <property type="project" value="InterPro"/>
</dbReference>
<dbReference type="Pfam" id="PF12019">
    <property type="entry name" value="GspH"/>
    <property type="match status" value="1"/>
</dbReference>
<comment type="similarity">
    <text evidence="9">Belongs to the GSP H family.</text>
</comment>
<protein>
    <recommendedName>
        <fullName evidence="2">Type II secretion system protein H</fullName>
    </recommendedName>
    <alternativeName>
        <fullName evidence="10">General secretion pathway protein H</fullName>
    </alternativeName>
</protein>
<reference evidence="13 14" key="1">
    <citation type="submission" date="2018-12" db="EMBL/GenBank/DDBJ databases">
        <title>The genome sequences of Variovorax guangxiensis DSM 27352.</title>
        <authorList>
            <person name="Gao J."/>
            <person name="Sun J."/>
        </authorList>
    </citation>
    <scope>NUCLEOTIDE SEQUENCE [LARGE SCALE GENOMIC DNA]</scope>
    <source>
        <strain evidence="13 14">DSM 27352</strain>
    </source>
</reference>
<dbReference type="InterPro" id="IPR012902">
    <property type="entry name" value="N_methyl_site"/>
</dbReference>
<name>A0A3S0Z881_9BURK</name>
<proteinExistence type="inferred from homology"/>
<dbReference type="EMBL" id="RXFT01000016">
    <property type="protein sequence ID" value="RUR70878.1"/>
    <property type="molecule type" value="Genomic_DNA"/>
</dbReference>
<evidence type="ECO:0000256" key="2">
    <source>
        <dbReference type="ARBA" id="ARBA00021549"/>
    </source>
</evidence>
<feature type="transmembrane region" description="Helical" evidence="11">
    <location>
        <begin position="29"/>
        <end position="52"/>
    </location>
</feature>